<dbReference type="Pfam" id="PF13860">
    <property type="entry name" value="FlgD_ig"/>
    <property type="match status" value="1"/>
</dbReference>
<evidence type="ECO:0000256" key="1">
    <source>
        <dbReference type="ARBA" id="ARBA00010577"/>
    </source>
</evidence>
<evidence type="ECO:0000259" key="6">
    <source>
        <dbReference type="Pfam" id="PF13860"/>
    </source>
</evidence>
<evidence type="ECO:0000256" key="5">
    <source>
        <dbReference type="RuleBase" id="RU362076"/>
    </source>
</evidence>
<dbReference type="EMBL" id="SOBK01000013">
    <property type="protein sequence ID" value="TDT86441.1"/>
    <property type="molecule type" value="Genomic_DNA"/>
</dbReference>
<keyword evidence="10" id="KW-1185">Reference proteome</keyword>
<dbReference type="Pfam" id="PF03963">
    <property type="entry name" value="FlgD"/>
    <property type="match status" value="1"/>
</dbReference>
<dbReference type="Proteomes" id="UP000055611">
    <property type="component" value="Chromosome"/>
</dbReference>
<dbReference type="InterPro" id="IPR005648">
    <property type="entry name" value="FlgD"/>
</dbReference>
<dbReference type="RefSeq" id="WP_066798893.1">
    <property type="nucleotide sequence ID" value="NZ_CP014206.1"/>
</dbReference>
<feature type="domain" description="FlgD Tudor-like" evidence="7">
    <location>
        <begin position="89"/>
        <end position="223"/>
    </location>
</feature>
<dbReference type="GO" id="GO:0044781">
    <property type="term" value="P:bacterial-type flagellum organization"/>
    <property type="evidence" value="ECO:0007669"/>
    <property type="project" value="UniProtKB-UniRule"/>
</dbReference>
<name>A0A140D8U5_9BACT</name>
<organism evidence="9 11">
    <name type="scientific">Pseudodesulfovibrio indicus</name>
    <dbReference type="NCBI Taxonomy" id="1716143"/>
    <lineage>
        <taxon>Bacteria</taxon>
        <taxon>Pseudomonadati</taxon>
        <taxon>Thermodesulfobacteriota</taxon>
        <taxon>Desulfovibrionia</taxon>
        <taxon>Desulfovibrionales</taxon>
        <taxon>Desulfovibrionaceae</taxon>
    </lineage>
</organism>
<proteinExistence type="inferred from homology"/>
<dbReference type="AlphaFoldDB" id="A0A140D8U5"/>
<dbReference type="OrthoDB" id="9785233at2"/>
<dbReference type="EMBL" id="CP014206">
    <property type="protein sequence ID" value="AMK09612.1"/>
    <property type="molecule type" value="Genomic_DNA"/>
</dbReference>
<comment type="function">
    <text evidence="4 5">Required for flagellar hook formation. May act as a scaffolding protein.</text>
</comment>
<dbReference type="Proteomes" id="UP000295506">
    <property type="component" value="Unassembled WGS sequence"/>
</dbReference>
<gene>
    <name evidence="8" type="ORF">AWY79_00065</name>
    <name evidence="9" type="ORF">EDC59_113117</name>
</gene>
<sequence length="248" mass="26688">MGYVDTTGVYLGAQEERLAASNAPDEHKTSLDQDSFLTILVAQLTHQDPLNPMEDTEMTSQLAQFSSLEQLTSINSGISALNETMAQDDMLTAVSFIGKEVKAEGYKVSLDDGNASTIYYGFGETVTRIMMNIYDSEGAIVRTVELGSKEAGTYQYTWDGKDENGNQLDDGQYGVGILGEDTGGDYVMVQTEISGRVDAVVNENGTQYLRLADGRFVNLLNVKEVVDPDASSVVDPTDTSGEDGEAGA</sequence>
<evidence type="ECO:0000256" key="2">
    <source>
        <dbReference type="ARBA" id="ARBA00016013"/>
    </source>
</evidence>
<evidence type="ECO:0000313" key="9">
    <source>
        <dbReference type="EMBL" id="TDT86441.1"/>
    </source>
</evidence>
<feature type="domain" description="FlgD/Vpr Ig-like" evidence="6">
    <location>
        <begin position="108"/>
        <end position="176"/>
    </location>
</feature>
<evidence type="ECO:0000256" key="3">
    <source>
        <dbReference type="ARBA" id="ARBA00022795"/>
    </source>
</evidence>
<keyword evidence="3 5" id="KW-1005">Bacterial flagellum biogenesis</keyword>
<accession>A0A140D8U5</accession>
<dbReference type="InterPro" id="IPR025963">
    <property type="entry name" value="FLgD_Tudor"/>
</dbReference>
<evidence type="ECO:0000313" key="11">
    <source>
        <dbReference type="Proteomes" id="UP000295506"/>
    </source>
</evidence>
<dbReference type="Pfam" id="PF13861">
    <property type="entry name" value="FLgD_tudor"/>
    <property type="match status" value="1"/>
</dbReference>
<evidence type="ECO:0000259" key="7">
    <source>
        <dbReference type="Pfam" id="PF13861"/>
    </source>
</evidence>
<dbReference type="InterPro" id="IPR025965">
    <property type="entry name" value="FlgD/Vpr_Ig-like"/>
</dbReference>
<keyword evidence="9" id="KW-0966">Cell projection</keyword>
<keyword evidence="9" id="KW-0969">Cilium</keyword>
<reference evidence="8 10" key="1">
    <citation type="journal article" date="2016" name="Front. Microbiol.">
        <title>Genome Sequence of the Piezophilic, Mesophilic Sulfate-Reducing Bacterium Desulfovibrio indicus J2T.</title>
        <authorList>
            <person name="Cao J."/>
            <person name="Maignien L."/>
            <person name="Shao Z."/>
            <person name="Alain K."/>
            <person name="Jebbar M."/>
        </authorList>
    </citation>
    <scope>NUCLEOTIDE SEQUENCE [LARGE SCALE GENOMIC DNA]</scope>
    <source>
        <strain evidence="8 10">J2</strain>
    </source>
</reference>
<evidence type="ECO:0000256" key="4">
    <source>
        <dbReference type="ARBA" id="ARBA00024746"/>
    </source>
</evidence>
<evidence type="ECO:0000313" key="10">
    <source>
        <dbReference type="Proteomes" id="UP000055611"/>
    </source>
</evidence>
<dbReference type="KEGG" id="dej:AWY79_00065"/>
<dbReference type="Gene3D" id="2.30.30.910">
    <property type="match status" value="1"/>
</dbReference>
<reference evidence="9 11" key="2">
    <citation type="submission" date="2019-03" db="EMBL/GenBank/DDBJ databases">
        <title>Genomic Encyclopedia of Type Strains, Phase IV (KMG-IV): sequencing the most valuable type-strain genomes for metagenomic binning, comparative biology and taxonomic classification.</title>
        <authorList>
            <person name="Goeker M."/>
        </authorList>
    </citation>
    <scope>NUCLEOTIDE SEQUENCE [LARGE SCALE GENOMIC DNA]</scope>
    <source>
        <strain evidence="9 11">DSM 101483</strain>
    </source>
</reference>
<keyword evidence="9" id="KW-0282">Flagellum</keyword>
<comment type="similarity">
    <text evidence="1 5">Belongs to the FlgD family.</text>
</comment>
<dbReference type="Gene3D" id="2.60.40.4070">
    <property type="match status" value="1"/>
</dbReference>
<evidence type="ECO:0000313" key="8">
    <source>
        <dbReference type="EMBL" id="AMK09612.1"/>
    </source>
</evidence>
<protein>
    <recommendedName>
        <fullName evidence="2 5">Basal-body rod modification protein FlgD</fullName>
    </recommendedName>
</protein>